<dbReference type="GO" id="GO:0030313">
    <property type="term" value="C:cell envelope"/>
    <property type="evidence" value="ECO:0007669"/>
    <property type="project" value="UniProtKB-SubCell"/>
</dbReference>
<evidence type="ECO:0000256" key="1">
    <source>
        <dbReference type="ARBA" id="ARBA00004196"/>
    </source>
</evidence>
<evidence type="ECO:0000256" key="2">
    <source>
        <dbReference type="ARBA" id="ARBA00022729"/>
    </source>
</evidence>
<evidence type="ECO:0000259" key="4">
    <source>
        <dbReference type="Pfam" id="PF09375"/>
    </source>
</evidence>
<organism evidence="5 6">
    <name type="scientific">Pseudomonas pohangensis</name>
    <dbReference type="NCBI Taxonomy" id="364197"/>
    <lineage>
        <taxon>Bacteria</taxon>
        <taxon>Pseudomonadati</taxon>
        <taxon>Pseudomonadota</taxon>
        <taxon>Gammaproteobacteria</taxon>
        <taxon>Pseudomonadales</taxon>
        <taxon>Pseudomonadaceae</taxon>
        <taxon>Pseudomonas</taxon>
    </lineage>
</organism>
<dbReference type="InterPro" id="IPR034984">
    <property type="entry name" value="Imelysin-like_IPPA"/>
</dbReference>
<proteinExistence type="predicted"/>
<keyword evidence="6" id="KW-1185">Reference proteome</keyword>
<evidence type="ECO:0000256" key="3">
    <source>
        <dbReference type="SAM" id="SignalP"/>
    </source>
</evidence>
<dbReference type="Gene3D" id="1.20.1420.20">
    <property type="entry name" value="M75 peptidase, HXXE motif"/>
    <property type="match status" value="1"/>
</dbReference>
<dbReference type="EMBL" id="LT629785">
    <property type="protein sequence ID" value="SDU24368.1"/>
    <property type="molecule type" value="Genomic_DNA"/>
</dbReference>
<dbReference type="STRING" id="364197.SAMN05216296_2614"/>
<dbReference type="PROSITE" id="PS51257">
    <property type="entry name" value="PROKAR_LIPOPROTEIN"/>
    <property type="match status" value="1"/>
</dbReference>
<evidence type="ECO:0000313" key="5">
    <source>
        <dbReference type="EMBL" id="SDU24368.1"/>
    </source>
</evidence>
<dbReference type="OrthoDB" id="5729110at2"/>
<dbReference type="RefSeq" id="WP_090196079.1">
    <property type="nucleotide sequence ID" value="NZ_LT629785.1"/>
</dbReference>
<reference evidence="6" key="1">
    <citation type="submission" date="2016-10" db="EMBL/GenBank/DDBJ databases">
        <authorList>
            <person name="Varghese N."/>
            <person name="Submissions S."/>
        </authorList>
    </citation>
    <scope>NUCLEOTIDE SEQUENCE [LARGE SCALE GENOMIC DNA]</scope>
    <source>
        <strain evidence="6">DSM 17875</strain>
    </source>
</reference>
<dbReference type="InterPro" id="IPR018976">
    <property type="entry name" value="Imelysin-like"/>
</dbReference>
<comment type="subcellular location">
    <subcellularLocation>
        <location evidence="1">Cell envelope</location>
    </subcellularLocation>
</comment>
<feature type="chain" id="PRO_5009275294" description="Imelysin-like domain-containing protein" evidence="3">
    <location>
        <begin position="18"/>
        <end position="354"/>
    </location>
</feature>
<dbReference type="Pfam" id="PF09375">
    <property type="entry name" value="Peptidase_M75"/>
    <property type="match status" value="1"/>
</dbReference>
<sequence length="354" mass="38807">MLHPVRLTLLTFSLLLAACSAPDPQTRTSSALAQHVFKPAYAAWAVSSQQLTGSAEALCAGSIELDAARKKLLVTQTAWAALQPLQLGLITEGNRSWQVQFWPDKKNLVGRQIEALLDKTPQPGQNDLEQASVVVQGLSAYEYLLFDPAIDLSRKADKERYCTLLVGIARHQKLLADEVFEDWEAADGIASKLESFPNTRYADAHEAIADLLRAQVTGLDVMKKKLGTPLGVQSKGTPQPYQADAWRSGGSLGNLAAGLASAQQVWQGEPDNGLRSLLDDSQQPLARQIDQAYADTRQQLEMLQQSLTELFASDRARSQLQALYSSLDQLHRLHERDLAKALDVQLGFNAHDGD</sequence>
<feature type="domain" description="Imelysin-like" evidence="4">
    <location>
        <begin position="39"/>
        <end position="333"/>
    </location>
</feature>
<dbReference type="CDD" id="cd14659">
    <property type="entry name" value="Imelysin-like_IPPA"/>
    <property type="match status" value="1"/>
</dbReference>
<keyword evidence="2 3" id="KW-0732">Signal</keyword>
<protein>
    <recommendedName>
        <fullName evidence="4">Imelysin-like domain-containing protein</fullName>
    </recommendedName>
</protein>
<name>A0A1H2GYH7_9PSED</name>
<feature type="signal peptide" evidence="3">
    <location>
        <begin position="1"/>
        <end position="17"/>
    </location>
</feature>
<accession>A0A1H2GYH7</accession>
<dbReference type="InterPro" id="IPR038352">
    <property type="entry name" value="Imelysin_sf"/>
</dbReference>
<dbReference type="Proteomes" id="UP000243232">
    <property type="component" value="Chromosome I"/>
</dbReference>
<evidence type="ECO:0000313" key="6">
    <source>
        <dbReference type="Proteomes" id="UP000243232"/>
    </source>
</evidence>
<gene>
    <name evidence="5" type="ORF">SAMN05216296_2614</name>
</gene>
<dbReference type="AlphaFoldDB" id="A0A1H2GYH7"/>